<evidence type="ECO:0000256" key="1">
    <source>
        <dbReference type="ARBA" id="ARBA00004496"/>
    </source>
</evidence>
<dbReference type="SMART" id="SM01166">
    <property type="entry name" value="DUF1899"/>
    <property type="match status" value="2"/>
</dbReference>
<feature type="region of interest" description="Disordered" evidence="10">
    <location>
        <begin position="489"/>
        <end position="562"/>
    </location>
</feature>
<evidence type="ECO:0000256" key="9">
    <source>
        <dbReference type="RuleBase" id="RU280818"/>
    </source>
</evidence>
<feature type="region of interest" description="Disordered" evidence="10">
    <location>
        <begin position="996"/>
        <end position="1018"/>
    </location>
</feature>
<dbReference type="InterPro" id="IPR019775">
    <property type="entry name" value="WD40_repeat_CS"/>
</dbReference>
<feature type="repeat" description="WD" evidence="8">
    <location>
        <begin position="683"/>
        <end position="725"/>
    </location>
</feature>
<comment type="function">
    <text evidence="7">F-actin regulator involved in anterograde Golgi to endosome transport: upon ubiquitination via 'Lys-33'-linked ubiquitin chains by the BCR(KLHL20) E3 ubiquitin ligase complex, interacts with EPS15 and localizes to the trans-Golgi network, where it promotes actin polymerization, thereby facilitating post-Golgi trafficking. May play a role in the maintenance of the Golgi apparatus morphology.</text>
</comment>
<evidence type="ECO:0000313" key="13">
    <source>
        <dbReference type="Proteomes" id="UP000694549"/>
    </source>
</evidence>
<dbReference type="InterPro" id="IPR011047">
    <property type="entry name" value="Quinoprotein_ADH-like_sf"/>
</dbReference>
<keyword evidence="5 9" id="KW-0677">Repeat</keyword>
<dbReference type="GO" id="GO:0030036">
    <property type="term" value="P:actin cytoskeleton organization"/>
    <property type="evidence" value="ECO:0007669"/>
    <property type="project" value="UniProtKB-ARBA"/>
</dbReference>
<feature type="compositionally biased region" description="Low complexity" evidence="10">
    <location>
        <begin position="517"/>
        <end position="546"/>
    </location>
</feature>
<evidence type="ECO:0000313" key="12">
    <source>
        <dbReference type="Ensembl" id="ENSAZOP00000021691.1"/>
    </source>
</evidence>
<dbReference type="GO" id="GO:0005737">
    <property type="term" value="C:cytoplasm"/>
    <property type="evidence" value="ECO:0007669"/>
    <property type="project" value="UniProtKB-SubCell"/>
</dbReference>
<dbReference type="SUPFAM" id="SSF50998">
    <property type="entry name" value="Quinoprotein alcohol dehydrogenase-like"/>
    <property type="match status" value="1"/>
</dbReference>
<evidence type="ECO:0000259" key="11">
    <source>
        <dbReference type="SMART" id="SM01166"/>
    </source>
</evidence>
<name>A0A8B9VFX9_9AVES</name>
<feature type="repeat" description="WD" evidence="8">
    <location>
        <begin position="164"/>
        <end position="205"/>
    </location>
</feature>
<feature type="repeat" description="WD" evidence="8">
    <location>
        <begin position="726"/>
        <end position="758"/>
    </location>
</feature>
<keyword evidence="4 8" id="KW-0853">WD repeat</keyword>
<dbReference type="PANTHER" id="PTHR10856:SF20">
    <property type="entry name" value="CORONIN-7"/>
    <property type="match status" value="1"/>
</dbReference>
<feature type="region of interest" description="Disordered" evidence="10">
    <location>
        <begin position="222"/>
        <end position="247"/>
    </location>
</feature>
<feature type="domain" description="DUF1899" evidence="11">
    <location>
        <begin position="558"/>
        <end position="624"/>
    </location>
</feature>
<feature type="compositionally biased region" description="Basic and acidic residues" evidence="10">
    <location>
        <begin position="943"/>
        <end position="952"/>
    </location>
</feature>
<reference evidence="12" key="2">
    <citation type="submission" date="2025-09" db="UniProtKB">
        <authorList>
            <consortium name="Ensembl"/>
        </authorList>
    </citation>
    <scope>IDENTIFICATION</scope>
</reference>
<dbReference type="Proteomes" id="UP000694549">
    <property type="component" value="Unplaced"/>
</dbReference>
<feature type="region of interest" description="Disordered" evidence="10">
    <location>
        <begin position="754"/>
        <end position="776"/>
    </location>
</feature>
<evidence type="ECO:0000256" key="7">
    <source>
        <dbReference type="ARBA" id="ARBA00024838"/>
    </source>
</evidence>
<dbReference type="Pfam" id="PF16300">
    <property type="entry name" value="WD40_4"/>
    <property type="match status" value="2"/>
</dbReference>
<sequence>MNRFKASKLRHTEARLPRREAWTGGLRAGSVSSCGNQVKASCQWVAFSAEPTGVLGIVPLEGKDGGKRTVSQLCCHSDVVTDFDFSPFDQLLLATGSADETVKVWRLPESGQDLPSSAGLTLGPGGGPVDVLQFHPTADGILASGAGKRVTVWDVGQQQPLAALEPHGDQLQSLAWKRDGRLLGTSCKDKKLRIFDPRAGPAASQPLDTRGAPASCSRDLAQIESPGKHPGKASRDTRTTRTPGCSGWAPAIASSPWGSARYAPHCLGFPTPCQGHGAAAPRISWVPARAPARHGDHKARAPPAALRAAGRGRGDSRTATDAASLSLQMREREVKLWDTRKFSGATFTLTLDTSPGAMIPLLDADTGLLVLGGKGENLLYCFEVVPAQPTLTQVTQCLTEGRTRGLAAVPRLALDVMACEVLRVLQLTDTFLVPVSYIVPRKSVQEFHEDLFPDCAGVLPATDAQAWWAGDSQQVGKVSLHPARRPTQTFRSPVIAPVAPSTRLPDDGPADSDRSEGSGYSSPSGSLASPSSAATSLSASTGPSSGFVSSPSQKSLQSILGPSSRFRHAQGAVLHRDTHITNLRGLSLTTPGESDGFCANHQRVALPLLSAGGQIAVLELSKPGRLPDTAVPTIQNGTAVADLCWDPFDPRRLAVAGEDAKIRLWRVPEGGLQDTLREPEAVLQGHTEKIYSIRFHPVAADLLVSSSYDMTVRIWELGAGQEVLCLQGHTDQIFSLAWSPDGRQLATASKDGRLRLYEPRRSPQPQQEGPGPEGGRGARMVWVCGGDFLLVSGFDSRSERRILLYRAQALPDGPLSVLGLDVAPSTLLPFYDEDTGVVFLTGKGDTRVFLYEVTPEPPYFLECNSFTSSDPHKGFVFLRKTACDVREVEFARALRLGQGALEPVAFRVPRVKKEYFQDDIFPPTRVWWEPALGAHTWLAGEDGQQRRADLRPPEMTPVSQAPKEQPARKFVPAAVYLGEKTDEQKKEELLSAMVARLGNRDDPLPQDSFEGVDEAEWD</sequence>
<dbReference type="PROSITE" id="PS00678">
    <property type="entry name" value="WD_REPEATS_1"/>
    <property type="match status" value="1"/>
</dbReference>
<dbReference type="AlphaFoldDB" id="A0A8B9VFX9"/>
<dbReference type="InterPro" id="IPR001680">
    <property type="entry name" value="WD40_rpt"/>
</dbReference>
<feature type="region of interest" description="Disordered" evidence="10">
    <location>
        <begin position="943"/>
        <end position="966"/>
    </location>
</feature>
<dbReference type="PANTHER" id="PTHR10856">
    <property type="entry name" value="CORONIN"/>
    <property type="match status" value="1"/>
</dbReference>
<evidence type="ECO:0000256" key="4">
    <source>
        <dbReference type="ARBA" id="ARBA00022574"/>
    </source>
</evidence>
<evidence type="ECO:0000256" key="8">
    <source>
        <dbReference type="PROSITE-ProRule" id="PRU00221"/>
    </source>
</evidence>
<feature type="domain" description="DUF1899" evidence="11">
    <location>
        <begin position="3"/>
        <end position="65"/>
    </location>
</feature>
<comment type="subcellular location">
    <subcellularLocation>
        <location evidence="1">Cytoplasm</location>
    </subcellularLocation>
</comment>
<keyword evidence="3" id="KW-0963">Cytoplasm</keyword>
<feature type="repeat" description="WD" evidence="8">
    <location>
        <begin position="73"/>
        <end position="107"/>
    </location>
</feature>
<comment type="similarity">
    <text evidence="2 9">Belongs to the WD repeat coronin family.</text>
</comment>
<evidence type="ECO:0000256" key="5">
    <source>
        <dbReference type="ARBA" id="ARBA00022737"/>
    </source>
</evidence>
<feature type="compositionally biased region" description="Polar residues" evidence="10">
    <location>
        <begin position="547"/>
        <end position="561"/>
    </location>
</feature>
<organism evidence="12 13">
    <name type="scientific">Anas zonorhyncha</name>
    <name type="common">Eastern spot-billed duck</name>
    <dbReference type="NCBI Taxonomy" id="75864"/>
    <lineage>
        <taxon>Eukaryota</taxon>
        <taxon>Metazoa</taxon>
        <taxon>Chordata</taxon>
        <taxon>Craniata</taxon>
        <taxon>Vertebrata</taxon>
        <taxon>Euteleostomi</taxon>
        <taxon>Archelosauria</taxon>
        <taxon>Archosauria</taxon>
        <taxon>Dinosauria</taxon>
        <taxon>Saurischia</taxon>
        <taxon>Theropoda</taxon>
        <taxon>Coelurosauria</taxon>
        <taxon>Aves</taxon>
        <taxon>Neognathae</taxon>
        <taxon>Galloanserae</taxon>
        <taxon>Anseriformes</taxon>
        <taxon>Anatidae</taxon>
        <taxon>Anatinae</taxon>
        <taxon>Anas</taxon>
    </lineage>
</organism>
<dbReference type="Ensembl" id="ENSAZOT00000023311.1">
    <property type="protein sequence ID" value="ENSAZOP00000021691.1"/>
    <property type="gene ID" value="ENSAZOG00000014079.1"/>
</dbReference>
<dbReference type="InterPro" id="IPR015048">
    <property type="entry name" value="DUF1899"/>
</dbReference>
<dbReference type="InterPro" id="IPR015505">
    <property type="entry name" value="Coronin"/>
</dbReference>
<proteinExistence type="inferred from homology"/>
<keyword evidence="13" id="KW-1185">Reference proteome</keyword>
<dbReference type="SMART" id="SM01167">
    <property type="entry name" value="DUF1900"/>
    <property type="match status" value="2"/>
</dbReference>
<dbReference type="PROSITE" id="PS50082">
    <property type="entry name" value="WD_REPEATS_2"/>
    <property type="match status" value="4"/>
</dbReference>
<dbReference type="SMART" id="SM00320">
    <property type="entry name" value="WD40"/>
    <property type="match status" value="6"/>
</dbReference>
<accession>A0A8B9VFX9</accession>
<dbReference type="InterPro" id="IPR015943">
    <property type="entry name" value="WD40/YVTN_repeat-like_dom_sf"/>
</dbReference>
<dbReference type="Pfam" id="PF00400">
    <property type="entry name" value="WD40"/>
    <property type="match status" value="4"/>
</dbReference>
<reference evidence="12" key="1">
    <citation type="submission" date="2025-08" db="UniProtKB">
        <authorList>
            <consortium name="Ensembl"/>
        </authorList>
    </citation>
    <scope>IDENTIFICATION</scope>
</reference>
<dbReference type="PROSITE" id="PS50294">
    <property type="entry name" value="WD_REPEATS_REGION"/>
    <property type="match status" value="3"/>
</dbReference>
<evidence type="ECO:0000256" key="10">
    <source>
        <dbReference type="SAM" id="MobiDB-lite"/>
    </source>
</evidence>
<dbReference type="FunFam" id="2.130.10.10:FF:000076">
    <property type="entry name" value="Coronin"/>
    <property type="match status" value="1"/>
</dbReference>
<evidence type="ECO:0000256" key="3">
    <source>
        <dbReference type="ARBA" id="ARBA00022490"/>
    </source>
</evidence>
<evidence type="ECO:0000256" key="6">
    <source>
        <dbReference type="ARBA" id="ARBA00023203"/>
    </source>
</evidence>
<dbReference type="Pfam" id="PF08953">
    <property type="entry name" value="DUF1899"/>
    <property type="match status" value="2"/>
</dbReference>
<dbReference type="Gene3D" id="2.130.10.10">
    <property type="entry name" value="YVTN repeat-like/Quinoprotein amine dehydrogenase"/>
    <property type="match status" value="3"/>
</dbReference>
<dbReference type="GO" id="GO:0003779">
    <property type="term" value="F:actin binding"/>
    <property type="evidence" value="ECO:0007669"/>
    <property type="project" value="UniProtKB-KW"/>
</dbReference>
<evidence type="ECO:0000256" key="2">
    <source>
        <dbReference type="ARBA" id="ARBA00009482"/>
    </source>
</evidence>
<protein>
    <recommendedName>
        <fullName evidence="9">Coronin</fullName>
    </recommendedName>
</protein>
<keyword evidence="6" id="KW-0009">Actin-binding</keyword>
<feature type="region of interest" description="Disordered" evidence="10">
    <location>
        <begin position="293"/>
        <end position="321"/>
    </location>
</feature>